<keyword evidence="2" id="KW-1185">Reference proteome</keyword>
<evidence type="ECO:0000313" key="2">
    <source>
        <dbReference type="Proteomes" id="UP000237229"/>
    </source>
</evidence>
<protein>
    <submittedName>
        <fullName evidence="1">Uncharacterized protein</fullName>
    </submittedName>
</protein>
<accession>A0ABX4ZUM0</accession>
<gene>
    <name evidence="1" type="ORF">C3Z13_00430</name>
</gene>
<dbReference type="RefSeq" id="WP_146256839.1">
    <property type="nucleotide sequence ID" value="NZ_JBMMGM010000028.1"/>
</dbReference>
<dbReference type="EMBL" id="PQVI01000003">
    <property type="protein sequence ID" value="POY43182.1"/>
    <property type="molecule type" value="Genomic_DNA"/>
</dbReference>
<evidence type="ECO:0000313" key="1">
    <source>
        <dbReference type="EMBL" id="POY43182.1"/>
    </source>
</evidence>
<name>A0ABX4ZUM0_9PAST</name>
<sequence length="138" mass="15953">MRRHTLFYINPSQPIDLGTLKQTLSTDVQQQIDTLCECVHHYAGNISKVDVLPYRVTNMGYIKLTIWGDLGQFGLQIIVAGYTEFPNNHTDNSYRRYISVVDSTDAYWLTKVLKRELQANIHLKANTEHDDEHNEITD</sequence>
<comment type="caution">
    <text evidence="1">The sequence shown here is derived from an EMBL/GenBank/DDBJ whole genome shotgun (WGS) entry which is preliminary data.</text>
</comment>
<reference evidence="1 2" key="1">
    <citation type="submission" date="2018-02" db="EMBL/GenBank/DDBJ databases">
        <title>Classification genera of Pasteurellaceae by whole genome sequence comparison.</title>
        <authorList>
            <person name="Christensen H."/>
        </authorList>
    </citation>
    <scope>NUCLEOTIDE SEQUENCE [LARGE SCALE GENOMIC DNA]</scope>
    <source>
        <strain evidence="1 2">20186H4H1</strain>
    </source>
</reference>
<organism evidence="1 2">
    <name type="scientific">Avibacterium endocarditidis</name>
    <dbReference type="NCBI Taxonomy" id="380674"/>
    <lineage>
        <taxon>Bacteria</taxon>
        <taxon>Pseudomonadati</taxon>
        <taxon>Pseudomonadota</taxon>
        <taxon>Gammaproteobacteria</taxon>
        <taxon>Pasteurellales</taxon>
        <taxon>Pasteurellaceae</taxon>
        <taxon>Avibacterium</taxon>
    </lineage>
</organism>
<dbReference type="Proteomes" id="UP000237229">
    <property type="component" value="Unassembled WGS sequence"/>
</dbReference>
<proteinExistence type="predicted"/>